<dbReference type="RefSeq" id="WP_058401789.1">
    <property type="nucleotide sequence ID" value="NZ_LKCI01000031.1"/>
</dbReference>
<name>A0AAW3LYP9_PSESS</name>
<protein>
    <submittedName>
        <fullName evidence="1">Uncharacterized protein</fullName>
    </submittedName>
</protein>
<comment type="caution">
    <text evidence="1">The sequence shown here is derived from an EMBL/GenBank/DDBJ whole genome shotgun (WGS) entry which is preliminary data.</text>
</comment>
<organism evidence="1 2">
    <name type="scientific">Pseudomonas savastanoi</name>
    <name type="common">Pseudomonas syringae pv. savastanoi</name>
    <dbReference type="NCBI Taxonomy" id="29438"/>
    <lineage>
        <taxon>Bacteria</taxon>
        <taxon>Pseudomonadati</taxon>
        <taxon>Pseudomonadota</taxon>
        <taxon>Gammaproteobacteria</taxon>
        <taxon>Pseudomonadales</taxon>
        <taxon>Pseudomonadaceae</taxon>
        <taxon>Pseudomonas</taxon>
    </lineage>
</organism>
<reference evidence="1 2" key="1">
    <citation type="submission" date="2015-09" db="EMBL/GenBank/DDBJ databases">
        <title>Genome sequence of ICMP 19499.</title>
        <authorList>
            <person name="Visnovsky S.B."/>
            <person name="Lu A."/>
            <person name="Panda P."/>
            <person name="Pitman A.R."/>
        </authorList>
    </citation>
    <scope>NUCLEOTIDE SEQUENCE [LARGE SCALE GENOMIC DNA]</scope>
    <source>
        <strain evidence="1 2">ICMP 19499</strain>
    </source>
</reference>
<dbReference type="EMBL" id="LKCI01000031">
    <property type="protein sequence ID" value="KTC59112.1"/>
    <property type="molecule type" value="Genomic_DNA"/>
</dbReference>
<sequence>MQSSNYVPGVSGWKLDKVTGEFEINSAKISVGGLPEQPQMVTVTAAEWAASDLPASAIEHYAFIGAEIFKIPAEYRDSAQITTQDESFDPGFPDIRTSLTYQRAETVEEVAARVKASRRAGCQIKKEGDKFTFSHDGLTRVMWGSLTDSADKPATPFHAEGDQVFLTQAFIDAGKLSPDWVVRTTTNAAGQTVLAGVGAGLGCMCGGYTGTPGDKEDEHAVKIDFEVDASKVLDQLLGSISETELSEGLKNFKLEDFLSELKKEALTRDDAQLPDRIKTLEACVVQLNSEIGRLVVAVSSLASGSAKK</sequence>
<evidence type="ECO:0000313" key="2">
    <source>
        <dbReference type="Proteomes" id="UP000054513"/>
    </source>
</evidence>
<evidence type="ECO:0000313" key="1">
    <source>
        <dbReference type="EMBL" id="KTC59112.1"/>
    </source>
</evidence>
<accession>A0AAW3LYP9</accession>
<gene>
    <name evidence="1" type="ORF">AO287_21715</name>
</gene>
<dbReference type="AlphaFoldDB" id="A0AAW3LYP9"/>
<dbReference type="Proteomes" id="UP000054513">
    <property type="component" value="Unassembled WGS sequence"/>
</dbReference>
<proteinExistence type="predicted"/>